<feature type="transmembrane region" description="Helical" evidence="1">
    <location>
        <begin position="180"/>
        <end position="201"/>
    </location>
</feature>
<dbReference type="EMBL" id="KN835132">
    <property type="protein sequence ID" value="KIK49660.1"/>
    <property type="molecule type" value="Genomic_DNA"/>
</dbReference>
<dbReference type="AlphaFoldDB" id="A0A0D0AHS2"/>
<accession>A0A0D0AHS2</accession>
<keyword evidence="1" id="KW-1133">Transmembrane helix</keyword>
<keyword evidence="1" id="KW-0472">Membrane</keyword>
<dbReference type="Proteomes" id="UP000054485">
    <property type="component" value="Unassembled WGS sequence"/>
</dbReference>
<proteinExistence type="predicted"/>
<keyword evidence="1" id="KW-0812">Transmembrane</keyword>
<reference evidence="3" key="2">
    <citation type="submission" date="2015-01" db="EMBL/GenBank/DDBJ databases">
        <title>Evolutionary Origins and Diversification of the Mycorrhizal Mutualists.</title>
        <authorList>
            <consortium name="DOE Joint Genome Institute"/>
            <consortium name="Mycorrhizal Genomics Consortium"/>
            <person name="Kohler A."/>
            <person name="Kuo A."/>
            <person name="Nagy L.G."/>
            <person name="Floudas D."/>
            <person name="Copeland A."/>
            <person name="Barry K.W."/>
            <person name="Cichocki N."/>
            <person name="Veneault-Fourrey C."/>
            <person name="LaButti K."/>
            <person name="Lindquist E.A."/>
            <person name="Lipzen A."/>
            <person name="Lundell T."/>
            <person name="Morin E."/>
            <person name="Murat C."/>
            <person name="Riley R."/>
            <person name="Ohm R."/>
            <person name="Sun H."/>
            <person name="Tunlid A."/>
            <person name="Henrissat B."/>
            <person name="Grigoriev I.V."/>
            <person name="Hibbett D.S."/>
            <person name="Martin F."/>
        </authorList>
    </citation>
    <scope>NUCLEOTIDE SEQUENCE [LARGE SCALE GENOMIC DNA]</scope>
    <source>
        <strain evidence="3">UH-Slu-Lm8-n1</strain>
    </source>
</reference>
<sequence>MRQLACQVSCSAYRLDPGIKANMNPFKFRACAVPIHSGFLFPLLCNGVAFSSLTGRALLCGEKQLCSCYFWAGASHTGMRCNSSKCLSLVQPCKLQGQPHVALAAGRNLKFVVHTGAKHNEGAHHFLAIFSRLWPQMIHQFCVCLGLPGKLCIPQIGDCLPCYNEAGSFDPLHRLWGNPAFIFIFFIIFIFFFFYSFISFLSSGA</sequence>
<name>A0A0D0AHS2_9AGAM</name>
<protein>
    <submittedName>
        <fullName evidence="2">Uncharacterized protein</fullName>
    </submittedName>
</protein>
<evidence type="ECO:0000256" key="1">
    <source>
        <dbReference type="SAM" id="Phobius"/>
    </source>
</evidence>
<gene>
    <name evidence="2" type="ORF">CY34DRAFT_123133</name>
</gene>
<dbReference type="HOGENOM" id="CLU_1338304_0_0_1"/>
<dbReference type="InParanoid" id="A0A0D0AHS2"/>
<evidence type="ECO:0000313" key="3">
    <source>
        <dbReference type="Proteomes" id="UP000054485"/>
    </source>
</evidence>
<keyword evidence="3" id="KW-1185">Reference proteome</keyword>
<reference evidence="2 3" key="1">
    <citation type="submission" date="2014-04" db="EMBL/GenBank/DDBJ databases">
        <authorList>
            <consortium name="DOE Joint Genome Institute"/>
            <person name="Kuo A."/>
            <person name="Ruytinx J."/>
            <person name="Rineau F."/>
            <person name="Colpaert J."/>
            <person name="Kohler A."/>
            <person name="Nagy L.G."/>
            <person name="Floudas D."/>
            <person name="Copeland A."/>
            <person name="Barry K.W."/>
            <person name="Cichocki N."/>
            <person name="Veneault-Fourrey C."/>
            <person name="LaButti K."/>
            <person name="Lindquist E.A."/>
            <person name="Lipzen A."/>
            <person name="Lundell T."/>
            <person name="Morin E."/>
            <person name="Murat C."/>
            <person name="Sun H."/>
            <person name="Tunlid A."/>
            <person name="Henrissat B."/>
            <person name="Grigoriev I.V."/>
            <person name="Hibbett D.S."/>
            <person name="Martin F."/>
            <person name="Nordberg H.P."/>
            <person name="Cantor M.N."/>
            <person name="Hua S.X."/>
        </authorList>
    </citation>
    <scope>NUCLEOTIDE SEQUENCE [LARGE SCALE GENOMIC DNA]</scope>
    <source>
        <strain evidence="2 3">UH-Slu-Lm8-n1</strain>
    </source>
</reference>
<evidence type="ECO:0000313" key="2">
    <source>
        <dbReference type="EMBL" id="KIK49660.1"/>
    </source>
</evidence>
<organism evidence="2 3">
    <name type="scientific">Suillus luteus UH-Slu-Lm8-n1</name>
    <dbReference type="NCBI Taxonomy" id="930992"/>
    <lineage>
        <taxon>Eukaryota</taxon>
        <taxon>Fungi</taxon>
        <taxon>Dikarya</taxon>
        <taxon>Basidiomycota</taxon>
        <taxon>Agaricomycotina</taxon>
        <taxon>Agaricomycetes</taxon>
        <taxon>Agaricomycetidae</taxon>
        <taxon>Boletales</taxon>
        <taxon>Suillineae</taxon>
        <taxon>Suillaceae</taxon>
        <taxon>Suillus</taxon>
    </lineage>
</organism>